<accession>A0ABT1HJ51</accession>
<feature type="signal peptide" evidence="2">
    <location>
        <begin position="1"/>
        <end position="18"/>
    </location>
</feature>
<gene>
    <name evidence="3" type="ORF">LX13_003804</name>
</gene>
<evidence type="ECO:0000256" key="2">
    <source>
        <dbReference type="SAM" id="SignalP"/>
    </source>
</evidence>
<evidence type="ECO:0000313" key="4">
    <source>
        <dbReference type="Proteomes" id="UP001206895"/>
    </source>
</evidence>
<dbReference type="PROSITE" id="PS51257">
    <property type="entry name" value="PROKAR_LIPOPROTEIN"/>
    <property type="match status" value="1"/>
</dbReference>
<comment type="caution">
    <text evidence="3">The sequence shown here is derived from an EMBL/GenBank/DDBJ whole genome shotgun (WGS) entry which is preliminary data.</text>
</comment>
<dbReference type="SUPFAM" id="SSF50969">
    <property type="entry name" value="YVTN repeat-like/Quinoprotein amine dehydrogenase"/>
    <property type="match status" value="1"/>
</dbReference>
<dbReference type="InterPro" id="IPR011044">
    <property type="entry name" value="Quino_amine_DH_bsu"/>
</dbReference>
<keyword evidence="4" id="KW-1185">Reference proteome</keyword>
<dbReference type="InterPro" id="IPR015943">
    <property type="entry name" value="WD40/YVTN_repeat-like_dom_sf"/>
</dbReference>
<dbReference type="PANTHER" id="PTHR47197:SF3">
    <property type="entry name" value="DIHYDRO-HEME D1 DEHYDROGENASE"/>
    <property type="match status" value="1"/>
</dbReference>
<name>A0ABT1HJ51_9NOCA</name>
<evidence type="ECO:0000313" key="3">
    <source>
        <dbReference type="EMBL" id="MCP2177963.1"/>
    </source>
</evidence>
<evidence type="ECO:0000256" key="1">
    <source>
        <dbReference type="SAM" id="MobiDB-lite"/>
    </source>
</evidence>
<dbReference type="Gene3D" id="2.130.10.10">
    <property type="entry name" value="YVTN repeat-like/Quinoprotein amine dehydrogenase"/>
    <property type="match status" value="1"/>
</dbReference>
<reference evidence="3 4" key="1">
    <citation type="submission" date="2022-06" db="EMBL/GenBank/DDBJ databases">
        <title>Genomic Encyclopedia of Archaeal and Bacterial Type Strains, Phase II (KMG-II): from individual species to whole genera.</title>
        <authorList>
            <person name="Goeker M."/>
        </authorList>
    </citation>
    <scope>NUCLEOTIDE SEQUENCE [LARGE SCALE GENOMIC DNA]</scope>
    <source>
        <strain evidence="3 4">DSM 44693</strain>
    </source>
</reference>
<sequence>MRSLVATTAVALSVVLVAGCGTDSDSGDAPASSSSSTPVAAEPAVAPAPTVTPAGTVIEVGNEPEGVVIGTSGIAAVGVRRPDAITLVNVRTGTVIRSIPTSGAPRHLELAGPDGPVILPLETSNTITELSFDGTFGPIATGVGDLPHDAVRTSDGTLVGTNEHGGGALFIRDGKLVKSLPAGPPQPGGVAAVGRYAAMADVQGNGVFIYDGTTMTEVASKRIGTRLTHAHALGDGLVAFADTDGGAVLVERITPQVVDVSRIEAPGKPYGLSYDARTKTLLVTLGSSNKLRLVDMTDPAKPRIKGDVPTVQQANSVAMDPVTGIVAVTGSAPGEASSLQIIPADQLPR</sequence>
<feature type="region of interest" description="Disordered" evidence="1">
    <location>
        <begin position="23"/>
        <end position="47"/>
    </location>
</feature>
<dbReference type="PANTHER" id="PTHR47197">
    <property type="entry name" value="PROTEIN NIRF"/>
    <property type="match status" value="1"/>
</dbReference>
<dbReference type="Proteomes" id="UP001206895">
    <property type="component" value="Unassembled WGS sequence"/>
</dbReference>
<organism evidence="3 4">
    <name type="scientific">Williamsia maris</name>
    <dbReference type="NCBI Taxonomy" id="72806"/>
    <lineage>
        <taxon>Bacteria</taxon>
        <taxon>Bacillati</taxon>
        <taxon>Actinomycetota</taxon>
        <taxon>Actinomycetes</taxon>
        <taxon>Mycobacteriales</taxon>
        <taxon>Nocardiaceae</taxon>
        <taxon>Williamsia</taxon>
    </lineage>
</organism>
<protein>
    <recommendedName>
        <fullName evidence="5">DNA-binding beta-propeller fold protein YncE</fullName>
    </recommendedName>
</protein>
<dbReference type="InterPro" id="IPR051200">
    <property type="entry name" value="Host-pathogen_enzymatic-act"/>
</dbReference>
<dbReference type="RefSeq" id="WP_253662930.1">
    <property type="nucleotide sequence ID" value="NZ_BAAAJQ010000003.1"/>
</dbReference>
<evidence type="ECO:0008006" key="5">
    <source>
        <dbReference type="Google" id="ProtNLM"/>
    </source>
</evidence>
<keyword evidence="2" id="KW-0732">Signal</keyword>
<feature type="chain" id="PRO_5047529355" description="DNA-binding beta-propeller fold protein YncE" evidence="2">
    <location>
        <begin position="19"/>
        <end position="349"/>
    </location>
</feature>
<dbReference type="EMBL" id="JAMTCJ010000004">
    <property type="protein sequence ID" value="MCP2177963.1"/>
    <property type="molecule type" value="Genomic_DNA"/>
</dbReference>
<proteinExistence type="predicted"/>